<dbReference type="InterPro" id="IPR008613">
    <property type="entry name" value="Excalibur_Ca-bd_domain"/>
</dbReference>
<protein>
    <recommendedName>
        <fullName evidence="2">Excalibur calcium-binding domain-containing protein</fullName>
    </recommendedName>
</protein>
<dbReference type="EMBL" id="LQBQ01000036">
    <property type="protein sequence ID" value="KUJ76312.1"/>
    <property type="molecule type" value="Genomic_DNA"/>
</dbReference>
<name>A0A0X3TKK2_9RHOB</name>
<evidence type="ECO:0000313" key="3">
    <source>
        <dbReference type="EMBL" id="KUJ76312.1"/>
    </source>
</evidence>
<reference evidence="3 4" key="1">
    <citation type="submission" date="2015-12" db="EMBL/GenBank/DDBJ databases">
        <authorList>
            <person name="Shamseldin A."/>
            <person name="Moawad H."/>
            <person name="Abd El-Rahim W.M."/>
            <person name="Sadowsky M.J."/>
        </authorList>
    </citation>
    <scope>NUCLEOTIDE SEQUENCE [LARGE SCALE GENOMIC DNA]</scope>
    <source>
        <strain evidence="3 4">ZGT118</strain>
    </source>
</reference>
<evidence type="ECO:0000259" key="2">
    <source>
        <dbReference type="SMART" id="SM00894"/>
    </source>
</evidence>
<feature type="domain" description="Excalibur calcium-binding" evidence="2">
    <location>
        <begin position="47"/>
        <end position="83"/>
    </location>
</feature>
<comment type="caution">
    <text evidence="3">The sequence shown here is derived from an EMBL/GenBank/DDBJ whole genome shotgun (WGS) entry which is preliminary data.</text>
</comment>
<keyword evidence="1" id="KW-0472">Membrane</keyword>
<gene>
    <name evidence="3" type="ORF">AVO45_13020</name>
</gene>
<organism evidence="3 4">
    <name type="scientific">Ruegeria marisrubri</name>
    <dbReference type="NCBI Taxonomy" id="1685379"/>
    <lineage>
        <taxon>Bacteria</taxon>
        <taxon>Pseudomonadati</taxon>
        <taxon>Pseudomonadota</taxon>
        <taxon>Alphaproteobacteria</taxon>
        <taxon>Rhodobacterales</taxon>
        <taxon>Roseobacteraceae</taxon>
        <taxon>Ruegeria</taxon>
    </lineage>
</organism>
<accession>A0A0X3TKK2</accession>
<keyword evidence="1" id="KW-0812">Transmembrane</keyword>
<feature type="transmembrane region" description="Helical" evidence="1">
    <location>
        <begin position="12"/>
        <end position="31"/>
    </location>
</feature>
<keyword evidence="4" id="KW-1185">Reference proteome</keyword>
<proteinExistence type="predicted"/>
<dbReference type="STRING" id="1685379.AVO45_13020"/>
<evidence type="ECO:0000313" key="4">
    <source>
        <dbReference type="Proteomes" id="UP000053791"/>
    </source>
</evidence>
<evidence type="ECO:0000256" key="1">
    <source>
        <dbReference type="SAM" id="Phobius"/>
    </source>
</evidence>
<dbReference type="AlphaFoldDB" id="A0A0X3TKK2"/>
<feature type="transmembrane region" description="Helical" evidence="1">
    <location>
        <begin position="43"/>
        <end position="63"/>
    </location>
</feature>
<dbReference type="Pfam" id="PF05901">
    <property type="entry name" value="Excalibur"/>
    <property type="match status" value="1"/>
</dbReference>
<dbReference type="Proteomes" id="UP000053791">
    <property type="component" value="Unassembled WGS sequence"/>
</dbReference>
<keyword evidence="1" id="KW-1133">Transmembrane helix</keyword>
<dbReference type="SMART" id="SM00894">
    <property type="entry name" value="Excalibur"/>
    <property type="match status" value="1"/>
</dbReference>
<sequence length="114" mass="12031">MRRRALSPLRILLMVLMLPVTTFGIALGVYLRTSPYEPAEAVLHIVALAGCDAAQAVGIAPAYRGGLGYHERNDPDGDGVACGVAVETEPQSAANGQAREAKERMLGGAKFVRP</sequence>